<sequence>MIYRSSTTNTHNDMLTSKNNPAITAYRVYHLGQSKLDNECRRQTPDLHRIVAHASIVDSVRRWSRDLAEPSETVLVDSSSEDEDSDPFEDCYEEEDNEYTAQGGDVAIFDCDIGDEDAHVIDATQQDLKAFGLDTTTSQTTTAPASPKRRPPPPPSTKYELQDQSFVSKQNRPVMIRETAVEVDEDD</sequence>
<dbReference type="AlphaFoldDB" id="A0A0D2AFS2"/>
<dbReference type="VEuPathDB" id="FungiDB:PV06_08804"/>
<name>A0A0D2AFS2_9EURO</name>
<dbReference type="Proteomes" id="UP000053342">
    <property type="component" value="Unassembled WGS sequence"/>
</dbReference>
<evidence type="ECO:0000256" key="1">
    <source>
        <dbReference type="SAM" id="MobiDB-lite"/>
    </source>
</evidence>
<keyword evidence="3" id="KW-1185">Reference proteome</keyword>
<evidence type="ECO:0000313" key="2">
    <source>
        <dbReference type="EMBL" id="KIW38986.1"/>
    </source>
</evidence>
<dbReference type="EMBL" id="KN847340">
    <property type="protein sequence ID" value="KIW38986.1"/>
    <property type="molecule type" value="Genomic_DNA"/>
</dbReference>
<feature type="compositionally biased region" description="Low complexity" evidence="1">
    <location>
        <begin position="135"/>
        <end position="146"/>
    </location>
</feature>
<dbReference type="OrthoDB" id="4120275at2759"/>
<feature type="compositionally biased region" description="Polar residues" evidence="1">
    <location>
        <begin position="162"/>
        <end position="171"/>
    </location>
</feature>
<feature type="compositionally biased region" description="Acidic residues" evidence="1">
    <location>
        <begin position="79"/>
        <end position="93"/>
    </location>
</feature>
<accession>A0A0D2AFS2</accession>
<gene>
    <name evidence="2" type="ORF">PV06_08804</name>
</gene>
<feature type="region of interest" description="Disordered" evidence="1">
    <location>
        <begin position="70"/>
        <end position="93"/>
    </location>
</feature>
<reference evidence="2 3" key="1">
    <citation type="submission" date="2015-01" db="EMBL/GenBank/DDBJ databases">
        <title>The Genome Sequence of Exophiala oligosperma CBS72588.</title>
        <authorList>
            <consortium name="The Broad Institute Genomics Platform"/>
            <person name="Cuomo C."/>
            <person name="de Hoog S."/>
            <person name="Gorbushina A."/>
            <person name="Stielow B."/>
            <person name="Teixiera M."/>
            <person name="Abouelleil A."/>
            <person name="Chapman S.B."/>
            <person name="Priest M."/>
            <person name="Young S.K."/>
            <person name="Wortman J."/>
            <person name="Nusbaum C."/>
            <person name="Birren B."/>
        </authorList>
    </citation>
    <scope>NUCLEOTIDE SEQUENCE [LARGE SCALE GENOMIC DNA]</scope>
    <source>
        <strain evidence="2 3">CBS 72588</strain>
    </source>
</reference>
<feature type="region of interest" description="Disordered" evidence="1">
    <location>
        <begin position="131"/>
        <end position="187"/>
    </location>
</feature>
<proteinExistence type="predicted"/>
<organism evidence="2 3">
    <name type="scientific">Exophiala oligosperma</name>
    <dbReference type="NCBI Taxonomy" id="215243"/>
    <lineage>
        <taxon>Eukaryota</taxon>
        <taxon>Fungi</taxon>
        <taxon>Dikarya</taxon>
        <taxon>Ascomycota</taxon>
        <taxon>Pezizomycotina</taxon>
        <taxon>Eurotiomycetes</taxon>
        <taxon>Chaetothyriomycetidae</taxon>
        <taxon>Chaetothyriales</taxon>
        <taxon>Herpotrichiellaceae</taxon>
        <taxon>Exophiala</taxon>
    </lineage>
</organism>
<protein>
    <submittedName>
        <fullName evidence="2">Uncharacterized protein</fullName>
    </submittedName>
</protein>
<dbReference type="GeneID" id="27360878"/>
<evidence type="ECO:0000313" key="3">
    <source>
        <dbReference type="Proteomes" id="UP000053342"/>
    </source>
</evidence>
<dbReference type="RefSeq" id="XP_016259202.1">
    <property type="nucleotide sequence ID" value="XM_016410180.1"/>
</dbReference>
<dbReference type="HOGENOM" id="CLU_101044_0_0_1"/>